<evidence type="ECO:0000256" key="1">
    <source>
        <dbReference type="ARBA" id="ARBA00004071"/>
    </source>
</evidence>
<proteinExistence type="inferred from homology"/>
<evidence type="ECO:0000313" key="8">
    <source>
        <dbReference type="EMBL" id="KKR03520.1"/>
    </source>
</evidence>
<dbReference type="InterPro" id="IPR016286">
    <property type="entry name" value="FUC_metazoa-typ"/>
</dbReference>
<sequence>MRRFTMNIKDRPDTKWFTDGKFGMFIHWGLYAIPGGTWKGIDTPWVSEWIMRKLKIPIREYEGLAKKFNPVKFDAAKWVKTARDAGMKYMVITSKHHDGFAMFHSKYDKYNIVDATPFKRDPLKELSVECRKAGIKLGFYYSQDQDWYEAGGSGNDWDFKNKTEKAFSKYFETKVKGQLRELLTNYGEVSIIWFDTPYTISKEQSQDLKDYVHRLQPDCLVSGRVGHDLGDYGSLGDNQIPSHALQDVWEGLGTMNESWGYKATDKEWKTVNKLLETMFELVSRNANYLLNVGPTAEGLIPEDSVKVLRRIGKWLSVNGDAIYEVGPNPIMMHYQTQWGYITEKNNSLNLIIFRQPANEIILYGIRNKIKTIHLLSDEKTLLKFHQEHRKNYDYHKLVIELPGKKLGVLPCVLKVNISGKPDINEKSYRADTF</sequence>
<dbReference type="PANTHER" id="PTHR10030:SF37">
    <property type="entry name" value="ALPHA-L-FUCOSIDASE-RELATED"/>
    <property type="match status" value="1"/>
</dbReference>
<evidence type="ECO:0000256" key="4">
    <source>
        <dbReference type="ARBA" id="ARBA00022729"/>
    </source>
</evidence>
<dbReference type="EMBL" id="LBWG01000027">
    <property type="protein sequence ID" value="KKR03520.1"/>
    <property type="molecule type" value="Genomic_DNA"/>
</dbReference>
<dbReference type="Gene3D" id="2.60.40.1180">
    <property type="entry name" value="Golgi alpha-mannosidase II"/>
    <property type="match status" value="1"/>
</dbReference>
<name>A0A0G0PZE0_9BACT</name>
<accession>A0A0G0PZE0</accession>
<protein>
    <recommendedName>
        <fullName evidence="3">alpha-L-fucosidase</fullName>
        <ecNumber evidence="3">3.2.1.51</ecNumber>
    </recommendedName>
</protein>
<dbReference type="Gene3D" id="3.20.20.80">
    <property type="entry name" value="Glycosidases"/>
    <property type="match status" value="1"/>
</dbReference>
<evidence type="ECO:0000256" key="5">
    <source>
        <dbReference type="ARBA" id="ARBA00022801"/>
    </source>
</evidence>
<dbReference type="SMART" id="SM00812">
    <property type="entry name" value="Alpha_L_fucos"/>
    <property type="match status" value="1"/>
</dbReference>
<dbReference type="SUPFAM" id="SSF51445">
    <property type="entry name" value="(Trans)glycosidases"/>
    <property type="match status" value="1"/>
</dbReference>
<evidence type="ECO:0000256" key="2">
    <source>
        <dbReference type="ARBA" id="ARBA00007951"/>
    </source>
</evidence>
<reference evidence="8 9" key="1">
    <citation type="journal article" date="2015" name="Nature">
        <title>rRNA introns, odd ribosomes, and small enigmatic genomes across a large radiation of phyla.</title>
        <authorList>
            <person name="Brown C.T."/>
            <person name="Hug L.A."/>
            <person name="Thomas B.C."/>
            <person name="Sharon I."/>
            <person name="Castelle C.J."/>
            <person name="Singh A."/>
            <person name="Wilkins M.J."/>
            <person name="Williams K.H."/>
            <person name="Banfield J.F."/>
        </authorList>
    </citation>
    <scope>NUCLEOTIDE SEQUENCE [LARGE SCALE GENOMIC DNA]</scope>
</reference>
<dbReference type="Pfam" id="PF01120">
    <property type="entry name" value="Alpha_L_fucos"/>
    <property type="match status" value="1"/>
</dbReference>
<dbReference type="PRINTS" id="PR00741">
    <property type="entry name" value="GLHYDRLASE29"/>
</dbReference>
<dbReference type="InterPro" id="IPR000933">
    <property type="entry name" value="Glyco_hydro_29"/>
</dbReference>
<comment type="caution">
    <text evidence="8">The sequence shown here is derived from an EMBL/GenBank/DDBJ whole genome shotgun (WGS) entry which is preliminary data.</text>
</comment>
<dbReference type="PIRSF" id="PIRSF001092">
    <property type="entry name" value="Alpha-L-fucosidase"/>
    <property type="match status" value="1"/>
</dbReference>
<dbReference type="GO" id="GO:0006004">
    <property type="term" value="P:fucose metabolic process"/>
    <property type="evidence" value="ECO:0007669"/>
    <property type="project" value="InterPro"/>
</dbReference>
<dbReference type="AlphaFoldDB" id="A0A0G0PZE0"/>
<keyword evidence="5 8" id="KW-0378">Hydrolase</keyword>
<comment type="function">
    <text evidence="1">Alpha-L-fucosidase is responsible for hydrolyzing the alpha-1,6-linked fucose joined to the reducing-end N-acetylglucosamine of the carbohydrate moieties of glycoproteins.</text>
</comment>
<dbReference type="InterPro" id="IPR017853">
    <property type="entry name" value="GH"/>
</dbReference>
<dbReference type="InterPro" id="IPR057739">
    <property type="entry name" value="Glyco_hydro_29_N"/>
</dbReference>
<gene>
    <name evidence="8" type="ORF">UT30_C0027G0004</name>
</gene>
<evidence type="ECO:0000256" key="6">
    <source>
        <dbReference type="ARBA" id="ARBA00023295"/>
    </source>
</evidence>
<dbReference type="InterPro" id="IPR013780">
    <property type="entry name" value="Glyco_hydro_b"/>
</dbReference>
<evidence type="ECO:0000256" key="3">
    <source>
        <dbReference type="ARBA" id="ARBA00012662"/>
    </source>
</evidence>
<feature type="domain" description="Glycoside hydrolase family 29 N-terminal" evidence="7">
    <location>
        <begin position="7"/>
        <end position="320"/>
    </location>
</feature>
<dbReference type="GO" id="GO:0005764">
    <property type="term" value="C:lysosome"/>
    <property type="evidence" value="ECO:0007669"/>
    <property type="project" value="TreeGrafter"/>
</dbReference>
<dbReference type="EC" id="3.2.1.51" evidence="3"/>
<keyword evidence="6" id="KW-0326">Glycosidase</keyword>
<keyword evidence="4" id="KW-0732">Signal</keyword>
<comment type="similarity">
    <text evidence="2">Belongs to the glycosyl hydrolase 29 family.</text>
</comment>
<dbReference type="PATRIC" id="fig|1618995.3.peg.933"/>
<evidence type="ECO:0000313" key="9">
    <source>
        <dbReference type="Proteomes" id="UP000033935"/>
    </source>
</evidence>
<dbReference type="PANTHER" id="PTHR10030">
    <property type="entry name" value="ALPHA-L-FUCOSIDASE"/>
    <property type="match status" value="1"/>
</dbReference>
<organism evidence="8 9">
    <name type="scientific">Candidatus Uhrbacteria bacterium GW2011_GWF2_39_13</name>
    <dbReference type="NCBI Taxonomy" id="1618995"/>
    <lineage>
        <taxon>Bacteria</taxon>
        <taxon>Candidatus Uhriibacteriota</taxon>
    </lineage>
</organism>
<dbReference type="GO" id="GO:0016139">
    <property type="term" value="P:glycoside catabolic process"/>
    <property type="evidence" value="ECO:0007669"/>
    <property type="project" value="TreeGrafter"/>
</dbReference>
<dbReference type="GO" id="GO:0004560">
    <property type="term" value="F:alpha-L-fucosidase activity"/>
    <property type="evidence" value="ECO:0007669"/>
    <property type="project" value="InterPro"/>
</dbReference>
<evidence type="ECO:0000259" key="7">
    <source>
        <dbReference type="Pfam" id="PF01120"/>
    </source>
</evidence>
<dbReference type="Proteomes" id="UP000033935">
    <property type="component" value="Unassembled WGS sequence"/>
</dbReference>